<reference evidence="2 3" key="1">
    <citation type="submission" date="2019-07" db="EMBL/GenBank/DDBJ databases">
        <title>Genomic Encyclopedia of Archaeal and Bacterial Type Strains, Phase II (KMG-II): from individual species to whole genera.</title>
        <authorList>
            <person name="Goeker M."/>
        </authorList>
    </citation>
    <scope>NUCLEOTIDE SEQUENCE [LARGE SCALE GENOMIC DNA]</scope>
    <source>
        <strain evidence="2 3">DSM 18850</strain>
    </source>
</reference>
<dbReference type="Pfam" id="PF03009">
    <property type="entry name" value="GDPD"/>
    <property type="match status" value="1"/>
</dbReference>
<dbReference type="GO" id="GO:0070291">
    <property type="term" value="P:N-acylethanolamine metabolic process"/>
    <property type="evidence" value="ECO:0007669"/>
    <property type="project" value="TreeGrafter"/>
</dbReference>
<evidence type="ECO:0000259" key="1">
    <source>
        <dbReference type="PROSITE" id="PS51704"/>
    </source>
</evidence>
<dbReference type="RefSeq" id="WP_148908335.1">
    <property type="nucleotide sequence ID" value="NZ_VNHX01000007.1"/>
</dbReference>
<sequence length="306" mass="33962">MTTARTNNGIASFIFYLLLWSNLVLPRSLYGQTATADHGKRFSDINDLASFFSLDKGPQVIISGHRGSTESGLAENSIEAFDTVLSHHFAFFEVDPRLTKDSVIVLMHDATLDRTTSGTGKLADRTWDEVKSLRLKDRNGQLTDCRIPTLKEAIAWATGKTILNLDKKDVPLPVMAKLLRDLGVANLVMVTVHSPAEALFYRNHFPDQMLSVHAKTEQALQQYIDSGLEMRHMIVYIGSQITPANKALYRKLSAMGIRAMISASSSYDKHGDASERAQAYRAIQEDGATVIESDFPMEVSRALDIK</sequence>
<dbReference type="PANTHER" id="PTHR46320:SF1">
    <property type="entry name" value="GLYCEROPHOSPHODIESTER PHOSPHODIESTERASE 1"/>
    <property type="match status" value="1"/>
</dbReference>
<dbReference type="GO" id="GO:0006580">
    <property type="term" value="P:ethanolamine metabolic process"/>
    <property type="evidence" value="ECO:0007669"/>
    <property type="project" value="TreeGrafter"/>
</dbReference>
<dbReference type="Proteomes" id="UP000325105">
    <property type="component" value="Unassembled WGS sequence"/>
</dbReference>
<dbReference type="GO" id="GO:0006644">
    <property type="term" value="P:phospholipid metabolic process"/>
    <property type="evidence" value="ECO:0007669"/>
    <property type="project" value="TreeGrafter"/>
</dbReference>
<dbReference type="PANTHER" id="PTHR46320">
    <property type="entry name" value="GLYCEROPHOSPHODIESTER PHOSPHODIESTERASE 1"/>
    <property type="match status" value="1"/>
</dbReference>
<dbReference type="InterPro" id="IPR030395">
    <property type="entry name" value="GP_PDE_dom"/>
</dbReference>
<dbReference type="SUPFAM" id="SSF51695">
    <property type="entry name" value="PLC-like phosphodiesterases"/>
    <property type="match status" value="1"/>
</dbReference>
<dbReference type="InterPro" id="IPR017946">
    <property type="entry name" value="PLC-like_Pdiesterase_TIM-brl"/>
</dbReference>
<feature type="domain" description="GP-PDE" evidence="1">
    <location>
        <begin position="60"/>
        <end position="306"/>
    </location>
</feature>
<name>A0A5S5DKS1_9SPHI</name>
<keyword evidence="3" id="KW-1185">Reference proteome</keyword>
<comment type="caution">
    <text evidence="2">The sequence shown here is derived from an EMBL/GenBank/DDBJ whole genome shotgun (WGS) entry which is preliminary data.</text>
</comment>
<dbReference type="OrthoDB" id="384721at2"/>
<protein>
    <submittedName>
        <fullName evidence="2">Glycerophosphoryl diester phosphodiesterase</fullName>
    </submittedName>
</protein>
<dbReference type="GO" id="GO:0005886">
    <property type="term" value="C:plasma membrane"/>
    <property type="evidence" value="ECO:0007669"/>
    <property type="project" value="TreeGrafter"/>
</dbReference>
<dbReference type="AlphaFoldDB" id="A0A5S5DKS1"/>
<evidence type="ECO:0000313" key="3">
    <source>
        <dbReference type="Proteomes" id="UP000325105"/>
    </source>
</evidence>
<evidence type="ECO:0000313" key="2">
    <source>
        <dbReference type="EMBL" id="TYP96214.1"/>
    </source>
</evidence>
<dbReference type="Gene3D" id="3.20.20.190">
    <property type="entry name" value="Phosphatidylinositol (PI) phosphodiesterase"/>
    <property type="match status" value="1"/>
</dbReference>
<dbReference type="CDD" id="cd08566">
    <property type="entry name" value="GDPD_AtGDE_like"/>
    <property type="match status" value="1"/>
</dbReference>
<accession>A0A5S5DKS1</accession>
<gene>
    <name evidence="2" type="ORF">BC792_107113</name>
</gene>
<proteinExistence type="predicted"/>
<dbReference type="GO" id="GO:0008889">
    <property type="term" value="F:glycerophosphodiester phosphodiesterase activity"/>
    <property type="evidence" value="ECO:0007669"/>
    <property type="project" value="TreeGrafter"/>
</dbReference>
<dbReference type="EMBL" id="VNHX01000007">
    <property type="protein sequence ID" value="TYP96214.1"/>
    <property type="molecule type" value="Genomic_DNA"/>
</dbReference>
<organism evidence="2 3">
    <name type="scientific">Sphingobacterium allocomposti</name>
    <dbReference type="NCBI Taxonomy" id="415956"/>
    <lineage>
        <taxon>Bacteria</taxon>
        <taxon>Pseudomonadati</taxon>
        <taxon>Bacteroidota</taxon>
        <taxon>Sphingobacteriia</taxon>
        <taxon>Sphingobacteriales</taxon>
        <taxon>Sphingobacteriaceae</taxon>
        <taxon>Sphingobacterium</taxon>
    </lineage>
</organism>
<dbReference type="PROSITE" id="PS51704">
    <property type="entry name" value="GP_PDE"/>
    <property type="match status" value="1"/>
</dbReference>